<proteinExistence type="predicted"/>
<organism evidence="2 3">
    <name type="scientific">Chaetoceros tenuissimus</name>
    <dbReference type="NCBI Taxonomy" id="426638"/>
    <lineage>
        <taxon>Eukaryota</taxon>
        <taxon>Sar</taxon>
        <taxon>Stramenopiles</taxon>
        <taxon>Ochrophyta</taxon>
        <taxon>Bacillariophyta</taxon>
        <taxon>Coscinodiscophyceae</taxon>
        <taxon>Chaetocerotophycidae</taxon>
        <taxon>Chaetocerotales</taxon>
        <taxon>Chaetocerotaceae</taxon>
        <taxon>Chaetoceros</taxon>
    </lineage>
</organism>
<reference evidence="2 3" key="1">
    <citation type="journal article" date="2021" name="Sci. Rep.">
        <title>The genome of the diatom Chaetoceros tenuissimus carries an ancient integrated fragment of an extant virus.</title>
        <authorList>
            <person name="Hongo Y."/>
            <person name="Kimura K."/>
            <person name="Takaki Y."/>
            <person name="Yoshida Y."/>
            <person name="Baba S."/>
            <person name="Kobayashi G."/>
            <person name="Nagasaki K."/>
            <person name="Hano T."/>
            <person name="Tomaru Y."/>
        </authorList>
    </citation>
    <scope>NUCLEOTIDE SEQUENCE [LARGE SCALE GENOMIC DNA]</scope>
    <source>
        <strain evidence="2 3">NIES-3715</strain>
    </source>
</reference>
<dbReference type="Proteomes" id="UP001054902">
    <property type="component" value="Unassembled WGS sequence"/>
</dbReference>
<evidence type="ECO:0000313" key="3">
    <source>
        <dbReference type="Proteomes" id="UP001054902"/>
    </source>
</evidence>
<feature type="compositionally biased region" description="Basic and acidic residues" evidence="1">
    <location>
        <begin position="1"/>
        <end position="13"/>
    </location>
</feature>
<dbReference type="AlphaFoldDB" id="A0AAD3DCF2"/>
<accession>A0AAD3DCF2</accession>
<protein>
    <submittedName>
        <fullName evidence="2">Uncharacterized protein</fullName>
    </submittedName>
</protein>
<comment type="caution">
    <text evidence="2">The sequence shown here is derived from an EMBL/GenBank/DDBJ whole genome shotgun (WGS) entry which is preliminary data.</text>
</comment>
<feature type="region of interest" description="Disordered" evidence="1">
    <location>
        <begin position="1"/>
        <end position="22"/>
    </location>
</feature>
<sequence length="376" mass="42652">MSESNENLKREAQEIPEESSSPALKKMKMEPLYVLTFTCSNDKFANLQLLSTHSLYDLIDTLCNHTPVGYNGEEKVWQHMWHLTVNQNTKYGSEQARDTKLDELNLPIGSILKLTCDYGTTSYYKIHLKKRQEYQGDEEGKASYPKNDQQKSLPAGYEKYVPNQDINLDAMFPNLYKWIFEGDGTCDVDLFQAGKKRNYGFMDKNGRMLFLPAKPLDYMNWLGYFDKGAKIKPSGCYTWQSVVILPRRELTQQLIKKYRSRGLEAGFCDAPIVSDIEVDQITKLFPNIAALAGLKKHKKIKKGWIRLNKRGKRCNLTICFGDTGPSFGGQAPKGTAFDGQGQHSSVEKPLFEVPNSDISGLHDLFCVVEGLLTTLL</sequence>
<evidence type="ECO:0000256" key="1">
    <source>
        <dbReference type="SAM" id="MobiDB-lite"/>
    </source>
</evidence>
<name>A0AAD3DCF2_9STRA</name>
<dbReference type="EMBL" id="BLLK01000075">
    <property type="protein sequence ID" value="GFH61899.1"/>
    <property type="molecule type" value="Genomic_DNA"/>
</dbReference>
<gene>
    <name evidence="2" type="ORF">CTEN210_18375</name>
</gene>
<evidence type="ECO:0000313" key="2">
    <source>
        <dbReference type="EMBL" id="GFH61899.1"/>
    </source>
</evidence>
<keyword evidence="3" id="KW-1185">Reference proteome</keyword>